<protein>
    <submittedName>
        <fullName evidence="8">Uncharacterized protein</fullName>
    </submittedName>
</protein>
<comment type="similarity">
    <text evidence="5">Belongs to the ligand-gated ion channel (TC 1.A.9) family.</text>
</comment>
<dbReference type="SUPFAM" id="SSF90112">
    <property type="entry name" value="Neurotransmitter-gated ion-channel transmembrane pore"/>
    <property type="match status" value="1"/>
</dbReference>
<dbReference type="SUPFAM" id="SSF63712">
    <property type="entry name" value="Nicotinic receptor ligand binding domain-like"/>
    <property type="match status" value="1"/>
</dbReference>
<keyword evidence="5" id="KW-0407">Ion channel</keyword>
<keyword evidence="4 5" id="KW-0472">Membrane</keyword>
<comment type="subcellular location">
    <subcellularLocation>
        <location evidence="1">Membrane</location>
        <topology evidence="1">Multi-pass membrane protein</topology>
    </subcellularLocation>
</comment>
<keyword evidence="3 5" id="KW-1133">Transmembrane helix</keyword>
<keyword evidence="5" id="KW-0813">Transport</keyword>
<feature type="domain" description="Neurotransmitter-gated ion-channel ligand-binding" evidence="6">
    <location>
        <begin position="24"/>
        <end position="230"/>
    </location>
</feature>
<evidence type="ECO:0000256" key="1">
    <source>
        <dbReference type="ARBA" id="ARBA00004141"/>
    </source>
</evidence>
<reference evidence="8 9" key="1">
    <citation type="submission" date="2022-12" db="EMBL/GenBank/DDBJ databases">
        <title>Chromosome-level genome of Tegillarca granosa.</title>
        <authorList>
            <person name="Kim J."/>
        </authorList>
    </citation>
    <scope>NUCLEOTIDE SEQUENCE [LARGE SCALE GENOMIC DNA]</scope>
    <source>
        <strain evidence="8">Teg-2019</strain>
        <tissue evidence="8">Adductor muscle</tissue>
    </source>
</reference>
<evidence type="ECO:0000313" key="9">
    <source>
        <dbReference type="Proteomes" id="UP001217089"/>
    </source>
</evidence>
<name>A0ABQ9EH53_TEGGR</name>
<sequence length="540" mass="63007">MFMLFSYVLKNFIFSVILTDNPRQRLASHLFDNYQSYLRPYCGNHDDTTNVTLDISLRQLVDLDEPIQMLKVNVWIRMVWYDCHLMWNTSNFNDIDNIVVSYDKIWIPDLTLYDSVATEVRGFSEFRPLIYSNGTVDFKFPMLVESECVVNVRYFPYDTQFCKLKYGSWAHNGLEIDFWPKNAYGDLDQVVENTEWEITGFSAKRHVEIYSCCPEPYPDVTFILKIKRKPLFYIVNIIIPTFLITLMGILVFGLPVESGEKVSLEITVMLSLAVFQLLVADSMPPSAATVPLIAVYFDFSLSLIGFACVMSVISINFYCRQHTRMSPFMRKLLFCCCAKITLLHIPPEHQYSDVTSDNDKEASNNKTGPLLHRDIQLHVKDELQNHSTNSMQRHVDNNNKDLWSEEWKLASLVVDRFSCVIFIVLLVSVTFWFGRHGPFPIDRFSLPLLASTEKRRYYHSFGQVCSEMKKIYIARILYYNQSLCIVSIRSGVRIRYSSMNYVKKRFPSSRLPWWIEYCILSTLSLHVKLNDVVYEMIKLL</sequence>
<organism evidence="8 9">
    <name type="scientific">Tegillarca granosa</name>
    <name type="common">Malaysian cockle</name>
    <name type="synonym">Anadara granosa</name>
    <dbReference type="NCBI Taxonomy" id="220873"/>
    <lineage>
        <taxon>Eukaryota</taxon>
        <taxon>Metazoa</taxon>
        <taxon>Spiralia</taxon>
        <taxon>Lophotrochozoa</taxon>
        <taxon>Mollusca</taxon>
        <taxon>Bivalvia</taxon>
        <taxon>Autobranchia</taxon>
        <taxon>Pteriomorphia</taxon>
        <taxon>Arcoida</taxon>
        <taxon>Arcoidea</taxon>
        <taxon>Arcidae</taxon>
        <taxon>Tegillarca</taxon>
    </lineage>
</organism>
<keyword evidence="2 5" id="KW-0812">Transmembrane</keyword>
<dbReference type="Gene3D" id="2.70.170.10">
    <property type="entry name" value="Neurotransmitter-gated ion-channel ligand-binding domain"/>
    <property type="match status" value="1"/>
</dbReference>
<dbReference type="Proteomes" id="UP001217089">
    <property type="component" value="Unassembled WGS sequence"/>
</dbReference>
<dbReference type="EMBL" id="JARBDR010000903">
    <property type="protein sequence ID" value="KAJ8304639.1"/>
    <property type="molecule type" value="Genomic_DNA"/>
</dbReference>
<evidence type="ECO:0000259" key="7">
    <source>
        <dbReference type="Pfam" id="PF02932"/>
    </source>
</evidence>
<proteinExistence type="inferred from homology"/>
<gene>
    <name evidence="8" type="ORF">KUTeg_018222</name>
</gene>
<comment type="caution">
    <text evidence="8">The sequence shown here is derived from an EMBL/GenBank/DDBJ whole genome shotgun (WGS) entry which is preliminary data.</text>
</comment>
<feature type="transmembrane region" description="Helical" evidence="5">
    <location>
        <begin position="262"/>
        <end position="279"/>
    </location>
</feature>
<evidence type="ECO:0000256" key="3">
    <source>
        <dbReference type="ARBA" id="ARBA00022989"/>
    </source>
</evidence>
<dbReference type="InterPro" id="IPR006201">
    <property type="entry name" value="Neur_channel"/>
</dbReference>
<dbReference type="InterPro" id="IPR036734">
    <property type="entry name" value="Neur_chan_lig-bd_sf"/>
</dbReference>
<dbReference type="InterPro" id="IPR018000">
    <property type="entry name" value="Neurotransmitter_ion_chnl_CS"/>
</dbReference>
<dbReference type="InterPro" id="IPR038050">
    <property type="entry name" value="Neuro_actylchol_rec"/>
</dbReference>
<dbReference type="CDD" id="cd18997">
    <property type="entry name" value="LGIC_ECD_nAChR"/>
    <property type="match status" value="1"/>
</dbReference>
<feature type="transmembrane region" description="Helical" evidence="5">
    <location>
        <begin position="299"/>
        <end position="319"/>
    </location>
</feature>
<dbReference type="InterPro" id="IPR006202">
    <property type="entry name" value="Neur_chan_lig-bd"/>
</dbReference>
<dbReference type="InterPro" id="IPR006029">
    <property type="entry name" value="Neurotrans-gated_channel_TM"/>
</dbReference>
<dbReference type="PRINTS" id="PR00252">
    <property type="entry name" value="NRIONCHANNEL"/>
</dbReference>
<evidence type="ECO:0000256" key="4">
    <source>
        <dbReference type="ARBA" id="ARBA00023136"/>
    </source>
</evidence>
<keyword evidence="9" id="KW-1185">Reference proteome</keyword>
<feature type="domain" description="Neurotransmitter-gated ion-channel transmembrane" evidence="7">
    <location>
        <begin position="237"/>
        <end position="395"/>
    </location>
</feature>
<dbReference type="CDD" id="cd19051">
    <property type="entry name" value="LGIC_TM_cation"/>
    <property type="match status" value="1"/>
</dbReference>
<accession>A0ABQ9EH53</accession>
<dbReference type="PROSITE" id="PS00236">
    <property type="entry name" value="NEUROTR_ION_CHANNEL"/>
    <property type="match status" value="1"/>
</dbReference>
<evidence type="ECO:0000259" key="6">
    <source>
        <dbReference type="Pfam" id="PF02931"/>
    </source>
</evidence>
<keyword evidence="5" id="KW-0406">Ion transport</keyword>
<feature type="transmembrane region" description="Helical" evidence="5">
    <location>
        <begin position="417"/>
        <end position="434"/>
    </location>
</feature>
<feature type="transmembrane region" description="Helical" evidence="5">
    <location>
        <begin position="231"/>
        <end position="255"/>
    </location>
</feature>
<dbReference type="PANTHER" id="PTHR18945">
    <property type="entry name" value="NEUROTRANSMITTER GATED ION CHANNEL"/>
    <property type="match status" value="1"/>
</dbReference>
<evidence type="ECO:0000256" key="5">
    <source>
        <dbReference type="RuleBase" id="RU000687"/>
    </source>
</evidence>
<dbReference type="Pfam" id="PF02931">
    <property type="entry name" value="Neur_chan_LBD"/>
    <property type="match status" value="1"/>
</dbReference>
<dbReference type="Pfam" id="PF02932">
    <property type="entry name" value="Neur_chan_memb"/>
    <property type="match status" value="1"/>
</dbReference>
<evidence type="ECO:0000313" key="8">
    <source>
        <dbReference type="EMBL" id="KAJ8304639.1"/>
    </source>
</evidence>
<dbReference type="Gene3D" id="1.20.58.390">
    <property type="entry name" value="Neurotransmitter-gated ion-channel transmembrane domain"/>
    <property type="match status" value="1"/>
</dbReference>
<dbReference type="InterPro" id="IPR036719">
    <property type="entry name" value="Neuro-gated_channel_TM_sf"/>
</dbReference>
<evidence type="ECO:0000256" key="2">
    <source>
        <dbReference type="ARBA" id="ARBA00022692"/>
    </source>
</evidence>